<dbReference type="InterPro" id="IPR036514">
    <property type="entry name" value="SGNH_hydro_sf"/>
</dbReference>
<dbReference type="Pfam" id="PF13472">
    <property type="entry name" value="Lipase_GDSL_2"/>
    <property type="match status" value="1"/>
</dbReference>
<proteinExistence type="predicted"/>
<dbReference type="Pfam" id="PF17996">
    <property type="entry name" value="CE2_N"/>
    <property type="match status" value="1"/>
</dbReference>
<dbReference type="InterPro" id="IPR013830">
    <property type="entry name" value="SGNH_hydro"/>
</dbReference>
<dbReference type="Gene3D" id="3.40.50.1110">
    <property type="entry name" value="SGNH hydrolase"/>
    <property type="match status" value="1"/>
</dbReference>
<dbReference type="OrthoDB" id="426133at2759"/>
<dbReference type="AlphaFoldDB" id="A0A6A7AY46"/>
<dbReference type="Proteomes" id="UP000799423">
    <property type="component" value="Unassembled WGS sequence"/>
</dbReference>
<organism evidence="4 5">
    <name type="scientific">Plenodomus tracheiphilus IPT5</name>
    <dbReference type="NCBI Taxonomy" id="1408161"/>
    <lineage>
        <taxon>Eukaryota</taxon>
        <taxon>Fungi</taxon>
        <taxon>Dikarya</taxon>
        <taxon>Ascomycota</taxon>
        <taxon>Pezizomycotina</taxon>
        <taxon>Dothideomycetes</taxon>
        <taxon>Pleosporomycetidae</taxon>
        <taxon>Pleosporales</taxon>
        <taxon>Pleosporineae</taxon>
        <taxon>Leptosphaeriaceae</taxon>
        <taxon>Plenodomus</taxon>
    </lineage>
</organism>
<evidence type="ECO:0000313" key="5">
    <source>
        <dbReference type="Proteomes" id="UP000799423"/>
    </source>
</evidence>
<evidence type="ECO:0000313" key="4">
    <source>
        <dbReference type="EMBL" id="KAF2847744.1"/>
    </source>
</evidence>
<dbReference type="PANTHER" id="PTHR37834">
    <property type="entry name" value="GDSL-LIKE LIPASE/ACYLHYDROLASE DOMAIN PROTEIN (AFU_ORTHOLOGUE AFUA_2G00620)"/>
    <property type="match status" value="1"/>
</dbReference>
<dbReference type="InterPro" id="IPR037461">
    <property type="entry name" value="CtCE2-like_dom"/>
</dbReference>
<dbReference type="InterPro" id="IPR052762">
    <property type="entry name" value="PCW_deacetylase/CE"/>
</dbReference>
<dbReference type="CDD" id="cd01831">
    <property type="entry name" value="Endoglucanase_E_like"/>
    <property type="match status" value="1"/>
</dbReference>
<dbReference type="Gene3D" id="2.60.120.260">
    <property type="entry name" value="Galactose-binding domain-like"/>
    <property type="match status" value="1"/>
</dbReference>
<feature type="domain" description="Carbohydrate esterase 2 N-terminal" evidence="3">
    <location>
        <begin position="23"/>
        <end position="115"/>
    </location>
</feature>
<evidence type="ECO:0000259" key="2">
    <source>
        <dbReference type="Pfam" id="PF13472"/>
    </source>
</evidence>
<evidence type="ECO:0000256" key="1">
    <source>
        <dbReference type="SAM" id="SignalP"/>
    </source>
</evidence>
<name>A0A6A7AY46_9PLEO</name>
<evidence type="ECO:0000259" key="3">
    <source>
        <dbReference type="Pfam" id="PF17996"/>
    </source>
</evidence>
<feature type="domain" description="SGNH hydrolase-type esterase" evidence="2">
    <location>
        <begin position="130"/>
        <end position="331"/>
    </location>
</feature>
<dbReference type="SUPFAM" id="SSF52266">
    <property type="entry name" value="SGNH hydrolase"/>
    <property type="match status" value="1"/>
</dbReference>
<dbReference type="InterPro" id="IPR040794">
    <property type="entry name" value="CE2_N"/>
</dbReference>
<feature type="signal peptide" evidence="1">
    <location>
        <begin position="1"/>
        <end position="19"/>
    </location>
</feature>
<reference evidence="4" key="1">
    <citation type="submission" date="2020-01" db="EMBL/GenBank/DDBJ databases">
        <authorList>
            <consortium name="DOE Joint Genome Institute"/>
            <person name="Haridas S."/>
            <person name="Albert R."/>
            <person name="Binder M."/>
            <person name="Bloem J."/>
            <person name="Labutti K."/>
            <person name="Salamov A."/>
            <person name="Andreopoulos B."/>
            <person name="Baker S.E."/>
            <person name="Barry K."/>
            <person name="Bills G."/>
            <person name="Bluhm B.H."/>
            <person name="Cannon C."/>
            <person name="Castanera R."/>
            <person name="Culley D.E."/>
            <person name="Daum C."/>
            <person name="Ezra D."/>
            <person name="Gonzalez J.B."/>
            <person name="Henrissat B."/>
            <person name="Kuo A."/>
            <person name="Liang C."/>
            <person name="Lipzen A."/>
            <person name="Lutzoni F."/>
            <person name="Magnuson J."/>
            <person name="Mondo S."/>
            <person name="Nolan M."/>
            <person name="Ohm R."/>
            <person name="Pangilinan J."/>
            <person name="Park H.-J."/>
            <person name="Ramirez L."/>
            <person name="Alfaro M."/>
            <person name="Sun H."/>
            <person name="Tritt A."/>
            <person name="Yoshinaga Y."/>
            <person name="Zwiers L.-H."/>
            <person name="Turgeon B.G."/>
            <person name="Goodwin S.B."/>
            <person name="Spatafora J.W."/>
            <person name="Crous P.W."/>
            <person name="Grigoriev I.V."/>
        </authorList>
    </citation>
    <scope>NUCLEOTIDE SEQUENCE</scope>
    <source>
        <strain evidence="4">IPT5</strain>
    </source>
</reference>
<dbReference type="PANTHER" id="PTHR37834:SF2">
    <property type="entry name" value="ESTERASE, SGNH HYDROLASE-TYPE"/>
    <property type="match status" value="1"/>
</dbReference>
<sequence length="347" mass="37135">MKSFSPLVLFLALLEDVQAVRFLGRVNPSTRELTWPGTGVSFTFTGTSASIGLESVTGTNSVQLQVDSETSIILDVNGSSISTPKGLKPGKHTVILRKRSEALYGSIFIGNVTTDGTFGRDIIPNRKIEVIGDSITVGYGLDGTNPCSNSAALENNPKTYAALAADALGADYSIVAWSGIGLTRNYVSSTPDPSPIMPDRWTRYGAQDPKDSYTFPADRTPDVVVINLGTNDFGYQTGVRDPINPAAYTNATVAFVKTIKSHYKHAVFFLLTSPMLNDGYPSAADAQKTTQRKALGAARDLLKGTKVEVVDLPSQGSDVACDYHPNAATHKEDAGILVEAIRRVVGW</sequence>
<accession>A0A6A7AY46</accession>
<protein>
    <submittedName>
        <fullName evidence="4">Carbohydrate esterase family 2 protein</fullName>
    </submittedName>
</protein>
<dbReference type="EMBL" id="MU006323">
    <property type="protein sequence ID" value="KAF2847744.1"/>
    <property type="molecule type" value="Genomic_DNA"/>
</dbReference>
<keyword evidence="1" id="KW-0732">Signal</keyword>
<dbReference type="GO" id="GO:0052689">
    <property type="term" value="F:carboxylic ester hydrolase activity"/>
    <property type="evidence" value="ECO:0007669"/>
    <property type="project" value="InterPro"/>
</dbReference>
<keyword evidence="5" id="KW-1185">Reference proteome</keyword>
<gene>
    <name evidence="4" type="ORF">T440DRAFT_187021</name>
</gene>
<feature type="chain" id="PRO_5025437581" evidence="1">
    <location>
        <begin position="20"/>
        <end position="347"/>
    </location>
</feature>